<feature type="region of interest" description="Disordered" evidence="1">
    <location>
        <begin position="684"/>
        <end position="705"/>
    </location>
</feature>
<dbReference type="SUPFAM" id="SSF46565">
    <property type="entry name" value="Chaperone J-domain"/>
    <property type="match status" value="1"/>
</dbReference>
<proteinExistence type="predicted"/>
<feature type="compositionally biased region" description="Low complexity" evidence="1">
    <location>
        <begin position="535"/>
        <end position="551"/>
    </location>
</feature>
<evidence type="ECO:0000256" key="2">
    <source>
        <dbReference type="SAM" id="SignalP"/>
    </source>
</evidence>
<feature type="region of interest" description="Disordered" evidence="1">
    <location>
        <begin position="608"/>
        <end position="643"/>
    </location>
</feature>
<dbReference type="Pfam" id="PF00226">
    <property type="entry name" value="DnaJ"/>
    <property type="match status" value="1"/>
</dbReference>
<dbReference type="PANTHER" id="PTHR24074">
    <property type="entry name" value="CO-CHAPERONE PROTEIN DJLA"/>
    <property type="match status" value="1"/>
</dbReference>
<dbReference type="CDD" id="cd06257">
    <property type="entry name" value="DnaJ"/>
    <property type="match status" value="1"/>
</dbReference>
<feature type="compositionally biased region" description="Low complexity" evidence="1">
    <location>
        <begin position="427"/>
        <end position="437"/>
    </location>
</feature>
<feature type="region of interest" description="Disordered" evidence="1">
    <location>
        <begin position="134"/>
        <end position="219"/>
    </location>
</feature>
<reference evidence="4" key="1">
    <citation type="submission" date="2014-11" db="EMBL/GenBank/DDBJ databases">
        <authorList>
            <person name="Otto D Thomas"/>
            <person name="Naeem Raeece"/>
        </authorList>
    </citation>
    <scope>NUCLEOTIDE SEQUENCE</scope>
</reference>
<dbReference type="AlphaFoldDB" id="A0A0G4GNT3"/>
<keyword evidence="2" id="KW-0732">Signal</keyword>
<dbReference type="InterPro" id="IPR036869">
    <property type="entry name" value="J_dom_sf"/>
</dbReference>
<feature type="compositionally biased region" description="Low complexity" evidence="1">
    <location>
        <begin position="488"/>
        <end position="520"/>
    </location>
</feature>
<dbReference type="SMART" id="SM00271">
    <property type="entry name" value="DnaJ"/>
    <property type="match status" value="1"/>
</dbReference>
<accession>A0A0G4GNT3</accession>
<feature type="compositionally biased region" description="Basic and acidic residues" evidence="1">
    <location>
        <begin position="634"/>
        <end position="643"/>
    </location>
</feature>
<dbReference type="EMBL" id="CDMZ01001389">
    <property type="protein sequence ID" value="CEM31833.1"/>
    <property type="molecule type" value="Genomic_DNA"/>
</dbReference>
<feature type="chain" id="PRO_5005190261" description="J domain-containing protein" evidence="2">
    <location>
        <begin position="24"/>
        <end position="718"/>
    </location>
</feature>
<dbReference type="InterPro" id="IPR050817">
    <property type="entry name" value="DjlA_DnaK_co-chaperone"/>
</dbReference>
<feature type="signal peptide" evidence="2">
    <location>
        <begin position="1"/>
        <end position="23"/>
    </location>
</feature>
<evidence type="ECO:0000313" key="4">
    <source>
        <dbReference type="EMBL" id="CEM31833.1"/>
    </source>
</evidence>
<feature type="compositionally biased region" description="Low complexity" evidence="1">
    <location>
        <begin position="134"/>
        <end position="158"/>
    </location>
</feature>
<feature type="compositionally biased region" description="Acidic residues" evidence="1">
    <location>
        <begin position="608"/>
        <end position="627"/>
    </location>
</feature>
<dbReference type="PROSITE" id="PS50076">
    <property type="entry name" value="DNAJ_2"/>
    <property type="match status" value="1"/>
</dbReference>
<organism evidence="4">
    <name type="scientific">Chromera velia CCMP2878</name>
    <dbReference type="NCBI Taxonomy" id="1169474"/>
    <lineage>
        <taxon>Eukaryota</taxon>
        <taxon>Sar</taxon>
        <taxon>Alveolata</taxon>
        <taxon>Colpodellida</taxon>
        <taxon>Chromeraceae</taxon>
        <taxon>Chromera</taxon>
    </lineage>
</organism>
<dbReference type="PRINTS" id="PR00625">
    <property type="entry name" value="JDOMAIN"/>
</dbReference>
<feature type="region of interest" description="Disordered" evidence="1">
    <location>
        <begin position="488"/>
        <end position="553"/>
    </location>
</feature>
<feature type="compositionally biased region" description="Basic and acidic residues" evidence="1">
    <location>
        <begin position="194"/>
        <end position="209"/>
    </location>
</feature>
<feature type="compositionally biased region" description="Gly residues" evidence="1">
    <location>
        <begin position="210"/>
        <end position="219"/>
    </location>
</feature>
<dbReference type="Gene3D" id="1.10.287.110">
    <property type="entry name" value="DnaJ domain"/>
    <property type="match status" value="1"/>
</dbReference>
<protein>
    <recommendedName>
        <fullName evidence="3">J domain-containing protein</fullName>
    </recommendedName>
</protein>
<feature type="compositionally biased region" description="Basic and acidic residues" evidence="1">
    <location>
        <begin position="685"/>
        <end position="695"/>
    </location>
</feature>
<dbReference type="VEuPathDB" id="CryptoDB:Cvel_22687"/>
<feature type="compositionally biased region" description="Low complexity" evidence="1">
    <location>
        <begin position="392"/>
        <end position="411"/>
    </location>
</feature>
<evidence type="ECO:0000259" key="3">
    <source>
        <dbReference type="PROSITE" id="PS50076"/>
    </source>
</evidence>
<gene>
    <name evidence="4" type="ORF">Cvel_22687</name>
</gene>
<evidence type="ECO:0000256" key="1">
    <source>
        <dbReference type="SAM" id="MobiDB-lite"/>
    </source>
</evidence>
<sequence>MYVTMVFWFVFAILSVSPLRTVSFFLPAGRSPSLPTYRYINKRPSRLWVGGGNIGEETGKGDGKTLYEILGVSQDAEAKEIRKRFRQMRAELHPSVSKEEGGEERWNKIEEAFDTLKDLSKRAAYDRQLLRSRLASTTSPSSSQASSSSQTSTSISSTEKGAAPATDGPKWDAGEAVPVQRKDIPGQSQSLSGGREEGYSYGDRERERGGSAGGMGGLEGLEGQLGGDVVEKAIAAGLSALASKGVNSLLGKVVETLEDATASSTDDVLEKLPPLEGPGGVSAYREEIAVLQGALERVKSRRSALGSAPSGAASGSVGGDLLDRVERMEEEMETDARKAAFRAKREYIENLERKLRTRLRIVSDALKSWEDKFSAESAAADELDELRRQLGVSSAPQRSVSSAAPASPSSTRPKETAKPLSSSLRKPAMAAPSSSPGSSGGAPGLRRRVIQVVDDLSEPDPASNGTGKEKGAAERILRLIDDVSDAKASATARYSSSSPPSPSGDQAPSSRSSTGSSEQSKGGRGKGDEEDDQPSRSGNANPSSSSPSRAAVEGEIDNLRKLWGLTCLTEERTGLLLLNPVAMKLEKREVREGSEVWDFEGVEVGEEVEAGGEEVGEEEVGEVEGEDQSQMAHANEKKEEKTEGKGMCFCKGREMIKMMNGGSPSLASSHPPTLFSHALKFSFPRQDRETPEENKTMGAQERGGAKESKMWVRVCACM</sequence>
<feature type="domain" description="J" evidence="3">
    <location>
        <begin position="65"/>
        <end position="129"/>
    </location>
</feature>
<feature type="region of interest" description="Disordered" evidence="1">
    <location>
        <begin position="391"/>
        <end position="448"/>
    </location>
</feature>
<name>A0A0G4GNT3_9ALVE</name>
<dbReference type="InterPro" id="IPR001623">
    <property type="entry name" value="DnaJ_domain"/>
</dbReference>